<keyword evidence="1" id="KW-1133">Transmembrane helix</keyword>
<keyword evidence="3" id="KW-1185">Reference proteome</keyword>
<organism evidence="2 3">
    <name type="scientific">Roseivivax jejudonensis</name>
    <dbReference type="NCBI Taxonomy" id="1529041"/>
    <lineage>
        <taxon>Bacteria</taxon>
        <taxon>Pseudomonadati</taxon>
        <taxon>Pseudomonadota</taxon>
        <taxon>Alphaproteobacteria</taxon>
        <taxon>Rhodobacterales</taxon>
        <taxon>Roseobacteraceae</taxon>
        <taxon>Roseivivax</taxon>
    </lineage>
</organism>
<reference evidence="2 3" key="1">
    <citation type="submission" date="2017-03" db="EMBL/GenBank/DDBJ databases">
        <authorList>
            <person name="Afonso C.L."/>
            <person name="Miller P.J."/>
            <person name="Scott M.A."/>
            <person name="Spackman E."/>
            <person name="Goraichik I."/>
            <person name="Dimitrov K.M."/>
            <person name="Suarez D.L."/>
            <person name="Swayne D.E."/>
        </authorList>
    </citation>
    <scope>NUCLEOTIDE SEQUENCE [LARGE SCALE GENOMIC DNA]</scope>
    <source>
        <strain evidence="2 3">CECT 8625</strain>
    </source>
</reference>
<evidence type="ECO:0000313" key="3">
    <source>
        <dbReference type="Proteomes" id="UP000193570"/>
    </source>
</evidence>
<feature type="transmembrane region" description="Helical" evidence="1">
    <location>
        <begin position="26"/>
        <end position="47"/>
    </location>
</feature>
<evidence type="ECO:0000256" key="1">
    <source>
        <dbReference type="SAM" id="Phobius"/>
    </source>
</evidence>
<accession>A0A1X6Y3S1</accession>
<keyword evidence="1" id="KW-0812">Transmembrane</keyword>
<evidence type="ECO:0000313" key="2">
    <source>
        <dbReference type="EMBL" id="SLN09725.1"/>
    </source>
</evidence>
<name>A0A1X6Y3S1_9RHOB</name>
<dbReference type="AlphaFoldDB" id="A0A1X6Y3S1"/>
<proteinExistence type="predicted"/>
<gene>
    <name evidence="2" type="ORF">ROJ8625_00068</name>
</gene>
<protein>
    <submittedName>
        <fullName evidence="2">Uncharacterized protein</fullName>
    </submittedName>
</protein>
<keyword evidence="1" id="KW-0472">Membrane</keyword>
<dbReference type="Proteomes" id="UP000193570">
    <property type="component" value="Unassembled WGS sequence"/>
</dbReference>
<dbReference type="EMBL" id="FWFK01000001">
    <property type="protein sequence ID" value="SLN09725.1"/>
    <property type="molecule type" value="Genomic_DNA"/>
</dbReference>
<sequence>MIAVYPPLVALVYLSQSVLQGVPTPASLFIIALCLTGLSTGLILPFLNRRLAGWLHR</sequence>